<protein>
    <recommendedName>
        <fullName evidence="4">PNPLA domain-containing protein</fullName>
    </recommendedName>
</protein>
<feature type="domain" description="PNPLA" evidence="4">
    <location>
        <begin position="33"/>
        <end position="230"/>
    </location>
</feature>
<dbReference type="KEGG" id="paca:ID47_08420"/>
<dbReference type="AlphaFoldDB" id="A0A077B1C2"/>
<feature type="active site" description="Proton acceptor" evidence="3">
    <location>
        <position position="217"/>
    </location>
</feature>
<dbReference type="EMBL" id="CP008941">
    <property type="protein sequence ID" value="AIK96740.1"/>
    <property type="molecule type" value="Genomic_DNA"/>
</dbReference>
<dbReference type="InterPro" id="IPR002641">
    <property type="entry name" value="PNPLA_dom"/>
</dbReference>
<dbReference type="Gene3D" id="3.40.1090.10">
    <property type="entry name" value="Cytosolic phospholipase A2 catalytic domain"/>
    <property type="match status" value="1"/>
</dbReference>
<dbReference type="GO" id="GO:0004620">
    <property type="term" value="F:phospholipase activity"/>
    <property type="evidence" value="ECO:0007669"/>
    <property type="project" value="TreeGrafter"/>
</dbReference>
<feature type="short sequence motif" description="GXSXG" evidence="3">
    <location>
        <begin position="74"/>
        <end position="78"/>
    </location>
</feature>
<dbReference type="Proteomes" id="UP000028926">
    <property type="component" value="Chromosome"/>
</dbReference>
<evidence type="ECO:0000256" key="1">
    <source>
        <dbReference type="ARBA" id="ARBA00010240"/>
    </source>
</evidence>
<dbReference type="STRING" id="91604.ID47_08420"/>
<dbReference type="GO" id="GO:0016042">
    <property type="term" value="P:lipid catabolic process"/>
    <property type="evidence" value="ECO:0007669"/>
    <property type="project" value="UniProtKB-UniRule"/>
</dbReference>
<keyword evidence="3" id="KW-0442">Lipid degradation</keyword>
<evidence type="ECO:0000259" key="4">
    <source>
        <dbReference type="PROSITE" id="PS51635"/>
    </source>
</evidence>
<dbReference type="InterPro" id="IPR016035">
    <property type="entry name" value="Acyl_Trfase/lysoPLipase"/>
</dbReference>
<dbReference type="SUPFAM" id="SSF52151">
    <property type="entry name" value="FabD/lysophospholipase-like"/>
    <property type="match status" value="1"/>
</dbReference>
<feature type="active site" description="Nucleophile" evidence="3">
    <location>
        <position position="76"/>
    </location>
</feature>
<name>A0A077B1C2_9PROT</name>
<evidence type="ECO:0000256" key="3">
    <source>
        <dbReference type="PROSITE-ProRule" id="PRU01161"/>
    </source>
</evidence>
<accession>A0A077B1C2</accession>
<dbReference type="PANTHER" id="PTHR32176:SF92">
    <property type="entry name" value="XYLOSE ISOMERASE"/>
    <property type="match status" value="1"/>
</dbReference>
<keyword evidence="2 3" id="KW-0443">Lipid metabolism</keyword>
<evidence type="ECO:0000256" key="2">
    <source>
        <dbReference type="ARBA" id="ARBA00023098"/>
    </source>
</evidence>
<dbReference type="RefSeq" id="WP_038465401.1">
    <property type="nucleotide sequence ID" value="NZ_CP008941.1"/>
</dbReference>
<comment type="similarity">
    <text evidence="1">Belongs to the patatin family.</text>
</comment>
<proteinExistence type="inferred from homology"/>
<evidence type="ECO:0000313" key="5">
    <source>
        <dbReference type="EMBL" id="AIK96740.1"/>
    </source>
</evidence>
<dbReference type="OrthoDB" id="9817904at2"/>
<reference evidence="5 6" key="1">
    <citation type="submission" date="2014-07" db="EMBL/GenBank/DDBJ databases">
        <title>Comparative genomic insights into amoeba endosymbionts belonging to the families of Holosporaceae and Candidatus Midichloriaceae within Rickettsiales.</title>
        <authorList>
            <person name="Wang Z."/>
            <person name="Wu M."/>
        </authorList>
    </citation>
    <scope>NUCLEOTIDE SEQUENCE [LARGE SCALE GENOMIC DNA]</scope>
    <source>
        <strain evidence="5">PRA3</strain>
    </source>
</reference>
<sequence length="365" mass="41558">MKKILFFLLPILTFFLQLTPLKAMESRVEYAGLSIDGGGIRSLVSLKVLIALEDAIHEHAPKKHLSEMFDYIGGTSGGGTLALALTLPPPMPDQQPPSLGEWLDIFIGAKNVIFPKSRKNYIKQFFWGSRYSPKQYEEHLKNWFGPLTLSDLTTDVVVTSTQLETQKPYLFTKEKAIRDEKYNFLLRDVARATTAVVSQYPAYRVSTATFSTPLLIDGCISFINSSQFIVNRIMKNSRDENFRKGREVATHNNIYMLSLGGDVQISDTNKNTGNIWLLPYFINHFREGANDGVNHEMKSLLGDNYKRIVPTSEIEKIKYDDATDEVIIKIDEVGKDLINKLKSKGEIEDTARKLLYIYDRKNEHY</sequence>
<keyword evidence="3" id="KW-0378">Hydrolase</keyword>
<organism evidence="5 6">
    <name type="scientific">Candidatus Odyssella acanthamoebae</name>
    <dbReference type="NCBI Taxonomy" id="91604"/>
    <lineage>
        <taxon>Bacteria</taxon>
        <taxon>Pseudomonadati</taxon>
        <taxon>Pseudomonadota</taxon>
        <taxon>Alphaproteobacteria</taxon>
        <taxon>Holosporales</taxon>
        <taxon>Candidatus Paracaedibacteraceae</taxon>
        <taxon>Candidatus Odyssella</taxon>
    </lineage>
</organism>
<dbReference type="eggNOG" id="COG3621">
    <property type="taxonomic scope" value="Bacteria"/>
</dbReference>
<dbReference type="PANTHER" id="PTHR32176">
    <property type="entry name" value="XYLOSE ISOMERASE"/>
    <property type="match status" value="1"/>
</dbReference>
<dbReference type="GO" id="GO:0047372">
    <property type="term" value="F:monoacylglycerol lipase activity"/>
    <property type="evidence" value="ECO:0007669"/>
    <property type="project" value="TreeGrafter"/>
</dbReference>
<dbReference type="Pfam" id="PF01734">
    <property type="entry name" value="Patatin"/>
    <property type="match status" value="1"/>
</dbReference>
<dbReference type="PROSITE" id="PS51635">
    <property type="entry name" value="PNPLA"/>
    <property type="match status" value="1"/>
</dbReference>
<dbReference type="HOGENOM" id="CLU_757967_0_0_5"/>
<keyword evidence="6" id="KW-1185">Reference proteome</keyword>
<comment type="caution">
    <text evidence="3">Lacks conserved residue(s) required for the propagation of feature annotation.</text>
</comment>
<evidence type="ECO:0000313" key="6">
    <source>
        <dbReference type="Proteomes" id="UP000028926"/>
    </source>
</evidence>
<gene>
    <name evidence="5" type="ORF">ID47_08420</name>
</gene>